<evidence type="ECO:0000256" key="6">
    <source>
        <dbReference type="ARBA" id="ARBA00022801"/>
    </source>
</evidence>
<dbReference type="EMBL" id="CP036273">
    <property type="protein sequence ID" value="QDU22750.1"/>
    <property type="molecule type" value="Genomic_DNA"/>
</dbReference>
<comment type="cofactor">
    <cofactor evidence="1">
        <name>Mn(2+)</name>
        <dbReference type="ChEBI" id="CHEBI:29035"/>
    </cofactor>
</comment>
<dbReference type="KEGG" id="uli:ETAA1_47360"/>
<organism evidence="10 11">
    <name type="scientific">Urbifossiella limnaea</name>
    <dbReference type="NCBI Taxonomy" id="2528023"/>
    <lineage>
        <taxon>Bacteria</taxon>
        <taxon>Pseudomonadati</taxon>
        <taxon>Planctomycetota</taxon>
        <taxon>Planctomycetia</taxon>
        <taxon>Gemmatales</taxon>
        <taxon>Gemmataceae</taxon>
        <taxon>Urbifossiella</taxon>
    </lineage>
</organism>
<dbReference type="AlphaFoldDB" id="A0A517XZ04"/>
<dbReference type="Pfam" id="PF03372">
    <property type="entry name" value="Exo_endo_phos"/>
    <property type="match status" value="1"/>
</dbReference>
<accession>A0A517XZ04</accession>
<proteinExistence type="predicted"/>
<keyword evidence="11" id="KW-1185">Reference proteome</keyword>
<dbReference type="GO" id="GO:0004527">
    <property type="term" value="F:exonuclease activity"/>
    <property type="evidence" value="ECO:0007669"/>
    <property type="project" value="UniProtKB-KW"/>
</dbReference>
<protein>
    <submittedName>
        <fullName evidence="10">Endonuclease/Exonuclease/phosphatase family protein</fullName>
    </submittedName>
</protein>
<keyword evidence="4" id="KW-0479">Metal-binding</keyword>
<dbReference type="GO" id="GO:0046872">
    <property type="term" value="F:metal ion binding"/>
    <property type="evidence" value="ECO:0007669"/>
    <property type="project" value="UniProtKB-KW"/>
</dbReference>
<keyword evidence="7" id="KW-0460">Magnesium</keyword>
<evidence type="ECO:0000256" key="8">
    <source>
        <dbReference type="ARBA" id="ARBA00023204"/>
    </source>
</evidence>
<dbReference type="GO" id="GO:0004519">
    <property type="term" value="F:endonuclease activity"/>
    <property type="evidence" value="ECO:0007669"/>
    <property type="project" value="UniProtKB-KW"/>
</dbReference>
<feature type="domain" description="Endonuclease/exonuclease/phosphatase" evidence="9">
    <location>
        <begin position="64"/>
        <end position="292"/>
    </location>
</feature>
<evidence type="ECO:0000256" key="2">
    <source>
        <dbReference type="ARBA" id="ARBA00001946"/>
    </source>
</evidence>
<dbReference type="Proteomes" id="UP000319576">
    <property type="component" value="Chromosome"/>
</dbReference>
<sequence length="302" mass="32920">MTRIRRWAVRLVLAAGALVLLVGGLVALNGLVLADRQAPRMRHYADVAVTPSASAPGELTVVAYNVAKGFAHRGGLRFDSRTAVEARVSKMAAVVRAEKPDLLFLSEALTELAPCPVDQVERFARECGLPHVATGENYNLGVPGLRVVGGNAILSRLPLTPVANIDLAGRQPFWVTKNNRRALFASAEIGGKPVLLGALHNDSFDMRNNAAQARQLLEFIGDRSCVLAGDFNNRPGEESIRLVRDSGRFSGAFDGPPTYFEGKRAERLDYVFAPAAWELLESRVVPDDTSDHRPLVCRFRVR</sequence>
<keyword evidence="5" id="KW-0227">DNA damage</keyword>
<evidence type="ECO:0000259" key="9">
    <source>
        <dbReference type="Pfam" id="PF03372"/>
    </source>
</evidence>
<dbReference type="InterPro" id="IPR036691">
    <property type="entry name" value="Endo/exonu/phosph_ase_sf"/>
</dbReference>
<evidence type="ECO:0000256" key="7">
    <source>
        <dbReference type="ARBA" id="ARBA00022842"/>
    </source>
</evidence>
<reference evidence="10 11" key="1">
    <citation type="submission" date="2019-02" db="EMBL/GenBank/DDBJ databases">
        <title>Deep-cultivation of Planctomycetes and their phenomic and genomic characterization uncovers novel biology.</title>
        <authorList>
            <person name="Wiegand S."/>
            <person name="Jogler M."/>
            <person name="Boedeker C."/>
            <person name="Pinto D."/>
            <person name="Vollmers J."/>
            <person name="Rivas-Marin E."/>
            <person name="Kohn T."/>
            <person name="Peeters S.H."/>
            <person name="Heuer A."/>
            <person name="Rast P."/>
            <person name="Oberbeckmann S."/>
            <person name="Bunk B."/>
            <person name="Jeske O."/>
            <person name="Meyerdierks A."/>
            <person name="Storesund J.E."/>
            <person name="Kallscheuer N."/>
            <person name="Luecker S."/>
            <person name="Lage O.M."/>
            <person name="Pohl T."/>
            <person name="Merkel B.J."/>
            <person name="Hornburger P."/>
            <person name="Mueller R.-W."/>
            <person name="Bruemmer F."/>
            <person name="Labrenz M."/>
            <person name="Spormann A.M."/>
            <person name="Op den Camp H."/>
            <person name="Overmann J."/>
            <person name="Amann R."/>
            <person name="Jetten M.S.M."/>
            <person name="Mascher T."/>
            <person name="Medema M.H."/>
            <person name="Devos D.P."/>
            <person name="Kaster A.-K."/>
            <person name="Ovreas L."/>
            <person name="Rohde M."/>
            <person name="Galperin M.Y."/>
            <person name="Jogler C."/>
        </authorList>
    </citation>
    <scope>NUCLEOTIDE SEQUENCE [LARGE SCALE GENOMIC DNA]</scope>
    <source>
        <strain evidence="10 11">ETA_A1</strain>
    </source>
</reference>
<dbReference type="RefSeq" id="WP_202920354.1">
    <property type="nucleotide sequence ID" value="NZ_CP036273.1"/>
</dbReference>
<dbReference type="GO" id="GO:0006281">
    <property type="term" value="P:DNA repair"/>
    <property type="evidence" value="ECO:0007669"/>
    <property type="project" value="UniProtKB-KW"/>
</dbReference>
<keyword evidence="10" id="KW-0255">Endonuclease</keyword>
<keyword evidence="3" id="KW-0540">Nuclease</keyword>
<evidence type="ECO:0000256" key="4">
    <source>
        <dbReference type="ARBA" id="ARBA00022723"/>
    </source>
</evidence>
<evidence type="ECO:0000313" key="10">
    <source>
        <dbReference type="EMBL" id="QDU22750.1"/>
    </source>
</evidence>
<evidence type="ECO:0000256" key="5">
    <source>
        <dbReference type="ARBA" id="ARBA00022763"/>
    </source>
</evidence>
<keyword evidence="10" id="KW-0269">Exonuclease</keyword>
<evidence type="ECO:0000313" key="11">
    <source>
        <dbReference type="Proteomes" id="UP000319576"/>
    </source>
</evidence>
<dbReference type="SUPFAM" id="SSF56219">
    <property type="entry name" value="DNase I-like"/>
    <property type="match status" value="1"/>
</dbReference>
<keyword evidence="6" id="KW-0378">Hydrolase</keyword>
<evidence type="ECO:0000256" key="1">
    <source>
        <dbReference type="ARBA" id="ARBA00001936"/>
    </source>
</evidence>
<dbReference type="InterPro" id="IPR051547">
    <property type="entry name" value="TDP2-like"/>
</dbReference>
<dbReference type="PANTHER" id="PTHR15822">
    <property type="entry name" value="TRAF AND TNF RECEPTOR-ASSOCIATED PROTEIN"/>
    <property type="match status" value="1"/>
</dbReference>
<evidence type="ECO:0000256" key="3">
    <source>
        <dbReference type="ARBA" id="ARBA00022722"/>
    </source>
</evidence>
<gene>
    <name evidence="10" type="ORF">ETAA1_47360</name>
</gene>
<dbReference type="InterPro" id="IPR005135">
    <property type="entry name" value="Endo/exonuclease/phosphatase"/>
</dbReference>
<dbReference type="PANTHER" id="PTHR15822:SF4">
    <property type="entry name" value="TYROSYL-DNA PHOSPHODIESTERASE 2"/>
    <property type="match status" value="1"/>
</dbReference>
<keyword evidence="8" id="KW-0234">DNA repair</keyword>
<name>A0A517XZ04_9BACT</name>
<dbReference type="Gene3D" id="3.60.10.10">
    <property type="entry name" value="Endonuclease/exonuclease/phosphatase"/>
    <property type="match status" value="1"/>
</dbReference>
<comment type="cofactor">
    <cofactor evidence="2">
        <name>Mg(2+)</name>
        <dbReference type="ChEBI" id="CHEBI:18420"/>
    </cofactor>
</comment>